<evidence type="ECO:0000256" key="5">
    <source>
        <dbReference type="SAM" id="MobiDB-lite"/>
    </source>
</evidence>
<evidence type="ECO:0000256" key="2">
    <source>
        <dbReference type="ARBA" id="ARBA00022801"/>
    </source>
</evidence>
<evidence type="ECO:0000256" key="6">
    <source>
        <dbReference type="SAM" id="Phobius"/>
    </source>
</evidence>
<keyword evidence="6" id="KW-0472">Membrane</keyword>
<dbReference type="PANTHER" id="PTHR11782:SF121">
    <property type="entry name" value="NUCLEOSIDE-DIPHOSPHATASE MIG-23"/>
    <property type="match status" value="1"/>
</dbReference>
<feature type="compositionally biased region" description="Polar residues" evidence="5">
    <location>
        <begin position="684"/>
        <end position="700"/>
    </location>
</feature>
<dbReference type="EC" id="3.6.1.5" evidence="7"/>
<dbReference type="AlphaFoldDB" id="A0A9W8E6P9"/>
<keyword evidence="2 7" id="KW-0378">Hydrolase</keyword>
<proteinExistence type="inferred from homology"/>
<dbReference type="Gene3D" id="3.30.420.150">
    <property type="entry name" value="Exopolyphosphatase. Domain 2"/>
    <property type="match status" value="1"/>
</dbReference>
<keyword evidence="4" id="KW-0547">Nucleotide-binding</keyword>
<comment type="caution">
    <text evidence="7">The sequence shown here is derived from an EMBL/GenBank/DDBJ whole genome shotgun (WGS) entry which is preliminary data.</text>
</comment>
<dbReference type="Pfam" id="PF01150">
    <property type="entry name" value="GDA1_CD39"/>
    <property type="match status" value="1"/>
</dbReference>
<dbReference type="GO" id="GO:0006256">
    <property type="term" value="P:UDP catabolic process"/>
    <property type="evidence" value="ECO:0007669"/>
    <property type="project" value="TreeGrafter"/>
</dbReference>
<feature type="active site" description="Proton acceptor" evidence="3">
    <location>
        <position position="112"/>
    </location>
</feature>
<gene>
    <name evidence="7" type="primary">YND1_1</name>
    <name evidence="7" type="ORF">IWQ62_002957</name>
</gene>
<keyword evidence="6" id="KW-1133">Transmembrane helix</keyword>
<dbReference type="GO" id="GO:0004382">
    <property type="term" value="F:GDP phosphatase activity"/>
    <property type="evidence" value="ECO:0007669"/>
    <property type="project" value="TreeGrafter"/>
</dbReference>
<dbReference type="GO" id="GO:0046036">
    <property type="term" value="P:CTP metabolic process"/>
    <property type="evidence" value="ECO:0007669"/>
    <property type="project" value="TreeGrafter"/>
</dbReference>
<accession>A0A9W8E6P9</accession>
<keyword evidence="4" id="KW-0067">ATP-binding</keyword>
<feature type="region of interest" description="Disordered" evidence="5">
    <location>
        <begin position="681"/>
        <end position="723"/>
    </location>
</feature>
<sequence length="723" mass="78709">ELLHGLPVIEKGDQNGLHWQFKESPGLSSYAGKPHRLTEHLRPLLATAHAVVPTSKVPHTPVYLYATAGLRLLPPMQQALLLDKSCQYFRQHSEFSIESCSNHFQVISGAAEGIYGWMAINYLLGGFTKSGEHRFYPESATSSVKHTYGFLDMGGASTQIAFEPTNQTHPQDLTTLTLRHLDGYAQIYRVFTTTFLGFGSNQARKRYVEALLTDHGLLGDNASDQPRTALSSAVPDPCLPVGLTLTEEYPGPGRWSTPRTAQLQGTGNFQACAQRAVRLLNKALPCTLNPCLFNGVHTPPIDFAHSQFVGISEYWYSSQDVFHLGGVWDFQAFEKKATEYCQTSWQDLEQELSSHHRVDRLQLQCFKAAWLATVLHDGFGVPRTPFSAPVASASAIASVSSGETLNVTDQLQHLAEDAQAHKLHVPFQSVNDVSGFEISWTLGVALLRATTLIPPAAGEATSLLGDPIKVGIQFPKSGPSTFNRLKGGLSSPTIVFWAVGLTVVLALGIVLTLWFRRGTQTSTYSHLYELEEDGDESTGGGGGAGKIAVYVAWIRLRTWIHHMWVSGSLVKPPSLFSKANRAPSSTSVSLNALGRARPRTAPEEEFSETNGNGLRSHSATQLGIPRPVINVGCPTQGRPGRANYRNFSESTATDATSSVYSNSQIPRTISSVSLSSQLKRRVESSSQMFTGSKTGPSTPSRPRIKPLLHIGSPTVSPVLRPKD</sequence>
<dbReference type="Proteomes" id="UP001150925">
    <property type="component" value="Unassembled WGS sequence"/>
</dbReference>
<dbReference type="Gene3D" id="3.30.420.40">
    <property type="match status" value="1"/>
</dbReference>
<feature type="region of interest" description="Disordered" evidence="5">
    <location>
        <begin position="587"/>
        <end position="645"/>
    </location>
</feature>
<dbReference type="GO" id="GO:0004050">
    <property type="term" value="F:apyrase activity"/>
    <property type="evidence" value="ECO:0007669"/>
    <property type="project" value="UniProtKB-EC"/>
</dbReference>
<organism evidence="7 8">
    <name type="scientific">Dispira parvispora</name>
    <dbReference type="NCBI Taxonomy" id="1520584"/>
    <lineage>
        <taxon>Eukaryota</taxon>
        <taxon>Fungi</taxon>
        <taxon>Fungi incertae sedis</taxon>
        <taxon>Zoopagomycota</taxon>
        <taxon>Kickxellomycotina</taxon>
        <taxon>Dimargaritomycetes</taxon>
        <taxon>Dimargaritales</taxon>
        <taxon>Dimargaritaceae</taxon>
        <taxon>Dispira</taxon>
    </lineage>
</organism>
<dbReference type="GO" id="GO:0045134">
    <property type="term" value="F:UDP phosphatase activity"/>
    <property type="evidence" value="ECO:0007669"/>
    <property type="project" value="TreeGrafter"/>
</dbReference>
<evidence type="ECO:0000256" key="4">
    <source>
        <dbReference type="PIRSR" id="PIRSR600407-2"/>
    </source>
</evidence>
<dbReference type="GO" id="GO:0016020">
    <property type="term" value="C:membrane"/>
    <property type="evidence" value="ECO:0007669"/>
    <property type="project" value="TreeGrafter"/>
</dbReference>
<feature type="compositionally biased region" description="Polar residues" evidence="5">
    <location>
        <begin position="608"/>
        <end position="621"/>
    </location>
</feature>
<dbReference type="OrthoDB" id="6372431at2759"/>
<feature type="transmembrane region" description="Helical" evidence="6">
    <location>
        <begin position="494"/>
        <end position="515"/>
    </location>
</feature>
<dbReference type="GO" id="GO:0005524">
    <property type="term" value="F:ATP binding"/>
    <property type="evidence" value="ECO:0007669"/>
    <property type="project" value="UniProtKB-KW"/>
</dbReference>
<keyword evidence="8" id="KW-1185">Reference proteome</keyword>
<feature type="binding site" evidence="4">
    <location>
        <begin position="155"/>
        <end position="159"/>
    </location>
    <ligand>
        <name>ATP</name>
        <dbReference type="ChEBI" id="CHEBI:30616"/>
    </ligand>
</feature>
<evidence type="ECO:0000313" key="7">
    <source>
        <dbReference type="EMBL" id="KAJ1964354.1"/>
    </source>
</evidence>
<dbReference type="EMBL" id="JANBPY010000708">
    <property type="protein sequence ID" value="KAJ1964354.1"/>
    <property type="molecule type" value="Genomic_DNA"/>
</dbReference>
<evidence type="ECO:0000313" key="8">
    <source>
        <dbReference type="Proteomes" id="UP001150925"/>
    </source>
</evidence>
<dbReference type="PANTHER" id="PTHR11782">
    <property type="entry name" value="ADENOSINE/GUANOSINE DIPHOSPHATASE"/>
    <property type="match status" value="1"/>
</dbReference>
<reference evidence="7" key="1">
    <citation type="submission" date="2022-07" db="EMBL/GenBank/DDBJ databases">
        <title>Phylogenomic reconstructions and comparative analyses of Kickxellomycotina fungi.</title>
        <authorList>
            <person name="Reynolds N.K."/>
            <person name="Stajich J.E."/>
            <person name="Barry K."/>
            <person name="Grigoriev I.V."/>
            <person name="Crous P."/>
            <person name="Smith M.E."/>
        </authorList>
    </citation>
    <scope>NUCLEOTIDE SEQUENCE</scope>
    <source>
        <strain evidence="7">RSA 1196</strain>
    </source>
</reference>
<name>A0A9W8E6P9_9FUNG</name>
<feature type="non-terminal residue" evidence="7">
    <location>
        <position position="1"/>
    </location>
</feature>
<keyword evidence="6" id="KW-0812">Transmembrane</keyword>
<evidence type="ECO:0000256" key="1">
    <source>
        <dbReference type="ARBA" id="ARBA00009283"/>
    </source>
</evidence>
<protein>
    <submittedName>
        <fullName evidence="7">Golgi apyrase</fullName>
        <ecNumber evidence="7">3.6.1.5</ecNumber>
    </submittedName>
</protein>
<dbReference type="GO" id="GO:0005794">
    <property type="term" value="C:Golgi apparatus"/>
    <property type="evidence" value="ECO:0007669"/>
    <property type="project" value="TreeGrafter"/>
</dbReference>
<evidence type="ECO:0000256" key="3">
    <source>
        <dbReference type="PIRSR" id="PIRSR600407-1"/>
    </source>
</evidence>
<dbReference type="InterPro" id="IPR000407">
    <property type="entry name" value="GDA1_CD39_NTPase"/>
</dbReference>
<dbReference type="GO" id="GO:0017111">
    <property type="term" value="F:ribonucleoside triphosphate phosphatase activity"/>
    <property type="evidence" value="ECO:0007669"/>
    <property type="project" value="TreeGrafter"/>
</dbReference>
<comment type="similarity">
    <text evidence="1">Belongs to the GDA1/CD39 NTPase family.</text>
</comment>